<dbReference type="GeneID" id="80895987"/>
<evidence type="ECO:0008006" key="4">
    <source>
        <dbReference type="Google" id="ProtNLM"/>
    </source>
</evidence>
<evidence type="ECO:0000313" key="2">
    <source>
        <dbReference type="EMBL" id="KAJ4158296.1"/>
    </source>
</evidence>
<dbReference type="SUPFAM" id="SSF82171">
    <property type="entry name" value="DPP6 N-terminal domain-like"/>
    <property type="match status" value="1"/>
</dbReference>
<dbReference type="AlphaFoldDB" id="A0A9W8QH37"/>
<gene>
    <name evidence="2" type="ORF">LMH87_008828</name>
</gene>
<proteinExistence type="predicted"/>
<dbReference type="GO" id="GO:1990811">
    <property type="term" value="C:MWP complex"/>
    <property type="evidence" value="ECO:0007669"/>
    <property type="project" value="TreeGrafter"/>
</dbReference>
<protein>
    <recommendedName>
        <fullName evidence="4">WD40 domain-containing protein</fullName>
    </recommendedName>
</protein>
<reference evidence="2" key="1">
    <citation type="journal article" date="2023" name="Access Microbiol">
        <title>De-novo genome assembly for Akanthomyces muscarius, a biocontrol agent of insect agricultural pests.</title>
        <authorList>
            <person name="Erdos Z."/>
            <person name="Studholme D.J."/>
            <person name="Raymond B."/>
            <person name="Sharma M."/>
        </authorList>
    </citation>
    <scope>NUCLEOTIDE SEQUENCE</scope>
    <source>
        <strain evidence="2">Ve6</strain>
    </source>
</reference>
<organism evidence="2 3">
    <name type="scientific">Akanthomyces muscarius</name>
    <name type="common">Entomopathogenic fungus</name>
    <name type="synonym">Lecanicillium muscarium</name>
    <dbReference type="NCBI Taxonomy" id="2231603"/>
    <lineage>
        <taxon>Eukaryota</taxon>
        <taxon>Fungi</taxon>
        <taxon>Dikarya</taxon>
        <taxon>Ascomycota</taxon>
        <taxon>Pezizomycotina</taxon>
        <taxon>Sordariomycetes</taxon>
        <taxon>Hypocreomycetidae</taxon>
        <taxon>Hypocreales</taxon>
        <taxon>Cordycipitaceae</taxon>
        <taxon>Akanthomyces</taxon>
    </lineage>
</organism>
<feature type="region of interest" description="Disordered" evidence="1">
    <location>
        <begin position="425"/>
        <end position="456"/>
    </location>
</feature>
<dbReference type="Gene3D" id="2.130.10.10">
    <property type="entry name" value="YVTN repeat-like/Quinoprotein amine dehydrogenase"/>
    <property type="match status" value="1"/>
</dbReference>
<comment type="caution">
    <text evidence="2">The sequence shown here is derived from an EMBL/GenBank/DDBJ whole genome shotgun (WGS) entry which is preliminary data.</text>
</comment>
<evidence type="ECO:0000313" key="3">
    <source>
        <dbReference type="Proteomes" id="UP001144673"/>
    </source>
</evidence>
<evidence type="ECO:0000256" key="1">
    <source>
        <dbReference type="SAM" id="MobiDB-lite"/>
    </source>
</evidence>
<dbReference type="InterPro" id="IPR015943">
    <property type="entry name" value="WD40/YVTN_repeat-like_dom_sf"/>
</dbReference>
<accession>A0A9W8QH37</accession>
<feature type="compositionally biased region" description="Basic and acidic residues" evidence="1">
    <location>
        <begin position="430"/>
        <end position="445"/>
    </location>
</feature>
<sequence length="469" mass="51182">MYASPVFPSSPLCRASADGSLVATLSGQTISVRSVETLQTEHAIQLPPGIGTVNSLQWSPSSTRLLVSAGENMHVFSASIDSSFHAAISTPLLPGEKANIARFGARDAELLICSPSGLKLVIFNLSTSTAVEVANPKFHQPSSVGRSYSVRPETEHLAILTRLNGKDFLVLYTADGQLFRTITATNLSDNPDASLELGIKTCQPSHSSELCAVGDHSRGIVILQTDSWRRKATFTHPATIVPQDTLQVWQEQLDTSRDGQTVHTFQRATQMFSPPSMPSDSKPTETKPGCSNIAFDASSTLLATRLDDAPCTIWIWDVPAAELRAVLVFHSVVTFAWHKRTRELLLITSHDESRQGLSYLWDPLLQGPTPVVPEEFISVKSSVGAPVKAQISWINTDMEYPLALLTTAQQYRILSLGEGDQVPETWHGASKWDNEPPPRRGRGDIDPDISDISIGDGSAVEDTFQFRNR</sequence>
<keyword evidence="3" id="KW-1185">Reference proteome</keyword>
<dbReference type="InterPro" id="IPR052778">
    <property type="entry name" value="Centrosome-WD_assoc"/>
</dbReference>
<dbReference type="KEGG" id="amus:LMH87_008828"/>
<name>A0A9W8QH37_AKAMU</name>
<dbReference type="EMBL" id="JAJHUN010000006">
    <property type="protein sequence ID" value="KAJ4158296.1"/>
    <property type="molecule type" value="Genomic_DNA"/>
</dbReference>
<dbReference type="GO" id="GO:0005815">
    <property type="term" value="C:microtubule organizing center"/>
    <property type="evidence" value="ECO:0007669"/>
    <property type="project" value="TreeGrafter"/>
</dbReference>
<dbReference type="RefSeq" id="XP_056056663.1">
    <property type="nucleotide sequence ID" value="XM_056202063.1"/>
</dbReference>
<dbReference type="PANTHER" id="PTHR16220:SF0">
    <property type="entry name" value="WD REPEAT-CONTAINING PROTEIN WRAP73"/>
    <property type="match status" value="1"/>
</dbReference>
<dbReference type="PANTHER" id="PTHR16220">
    <property type="entry name" value="WD REPEAT PROTEIN 8-RELATED"/>
    <property type="match status" value="1"/>
</dbReference>
<dbReference type="GO" id="GO:1990810">
    <property type="term" value="P:microtubule anchoring at mitotic spindle pole body"/>
    <property type="evidence" value="ECO:0007669"/>
    <property type="project" value="TreeGrafter"/>
</dbReference>
<dbReference type="Proteomes" id="UP001144673">
    <property type="component" value="Unassembled WGS sequence"/>
</dbReference>